<dbReference type="eggNOG" id="ENOG502SP4T">
    <property type="taxonomic scope" value="Eukaryota"/>
</dbReference>
<name>A0A1I7RV17_BURXY</name>
<evidence type="ECO:0000256" key="2">
    <source>
        <dbReference type="SAM" id="SignalP"/>
    </source>
</evidence>
<dbReference type="Proteomes" id="UP000659654">
    <property type="component" value="Unassembled WGS sequence"/>
</dbReference>
<organism evidence="6 8">
    <name type="scientific">Bursaphelenchus xylophilus</name>
    <name type="common">Pinewood nematode worm</name>
    <name type="synonym">Aphelenchoides xylophilus</name>
    <dbReference type="NCBI Taxonomy" id="6326"/>
    <lineage>
        <taxon>Eukaryota</taxon>
        <taxon>Metazoa</taxon>
        <taxon>Ecdysozoa</taxon>
        <taxon>Nematoda</taxon>
        <taxon>Chromadorea</taxon>
        <taxon>Rhabditida</taxon>
        <taxon>Tylenchina</taxon>
        <taxon>Tylenchomorpha</taxon>
        <taxon>Aphelenchoidea</taxon>
        <taxon>Aphelenchoididae</taxon>
        <taxon>Bursaphelenchus</taxon>
    </lineage>
</organism>
<feature type="signal peptide" evidence="2">
    <location>
        <begin position="1"/>
        <end position="19"/>
    </location>
</feature>
<dbReference type="Pfam" id="PF00024">
    <property type="entry name" value="PAN_1"/>
    <property type="match status" value="1"/>
</dbReference>
<reference evidence="5" key="2">
    <citation type="submission" date="2020-08" db="EMBL/GenBank/DDBJ databases">
        <authorList>
            <person name="Kikuchi T."/>
        </authorList>
    </citation>
    <scope>NUCLEOTIDE SEQUENCE</scope>
    <source>
        <strain evidence="4">Ka4C1</strain>
    </source>
</reference>
<feature type="domain" description="Apple" evidence="3">
    <location>
        <begin position="49"/>
        <end position="134"/>
    </location>
</feature>
<dbReference type="OrthoDB" id="5785423at2759"/>
<protein>
    <submittedName>
        <fullName evidence="4">(pine wood nematode) hypothetical protein</fullName>
    </submittedName>
    <submittedName>
        <fullName evidence="8">Apple domain-containing protein</fullName>
    </submittedName>
</protein>
<dbReference type="SUPFAM" id="SSF57414">
    <property type="entry name" value="Hairpin loop containing domain-like"/>
    <property type="match status" value="1"/>
</dbReference>
<feature type="region of interest" description="Disordered" evidence="1">
    <location>
        <begin position="151"/>
        <end position="180"/>
    </location>
</feature>
<dbReference type="SMART" id="SM00473">
    <property type="entry name" value="PAN_AP"/>
    <property type="match status" value="1"/>
</dbReference>
<evidence type="ECO:0000313" key="6">
    <source>
        <dbReference type="Proteomes" id="UP000095284"/>
    </source>
</evidence>
<proteinExistence type="predicted"/>
<keyword evidence="2" id="KW-0732">Signal</keyword>
<sequence>MTLLVSLTILLLVQRYADATTEWFGDLRAHMNPSNNPAFYDITYDDDDCPQGLESNAIPEYVYFGAMISTKMVEGHSDCLQHCVLNDKCKAINYFEPMGKNKNGYCELLRETQWDNPRLMRPFHKAVYYEKIRCRDDEQLDTFDVEHKFEPAPVESKPSTTTARPTLPPKTKPGAPANFDAKRKPVVEDNLKLFKKLSDKIHEFNMRFRARL</sequence>
<dbReference type="Proteomes" id="UP000582659">
    <property type="component" value="Unassembled WGS sequence"/>
</dbReference>
<reference evidence="8" key="1">
    <citation type="submission" date="2016-11" db="UniProtKB">
        <authorList>
            <consortium name="WormBaseParasite"/>
        </authorList>
    </citation>
    <scope>IDENTIFICATION</scope>
</reference>
<dbReference type="PROSITE" id="PS50948">
    <property type="entry name" value="PAN"/>
    <property type="match status" value="1"/>
</dbReference>
<evidence type="ECO:0000313" key="8">
    <source>
        <dbReference type="WBParaSite" id="BXY_0457800.1"/>
    </source>
</evidence>
<dbReference type="EMBL" id="CAJFDI010000003">
    <property type="protein sequence ID" value="CAD5219715.1"/>
    <property type="molecule type" value="Genomic_DNA"/>
</dbReference>
<evidence type="ECO:0000313" key="7">
    <source>
        <dbReference type="Proteomes" id="UP000659654"/>
    </source>
</evidence>
<dbReference type="InterPro" id="IPR003609">
    <property type="entry name" value="Pan_app"/>
</dbReference>
<evidence type="ECO:0000256" key="1">
    <source>
        <dbReference type="SAM" id="MobiDB-lite"/>
    </source>
</evidence>
<feature type="chain" id="PRO_5035359468" evidence="2">
    <location>
        <begin position="20"/>
        <end position="212"/>
    </location>
</feature>
<dbReference type="EMBL" id="CAJFCV020000003">
    <property type="protein sequence ID" value="CAG9105205.1"/>
    <property type="molecule type" value="Genomic_DNA"/>
</dbReference>
<evidence type="ECO:0000313" key="5">
    <source>
        <dbReference type="EMBL" id="CAG9105205.1"/>
    </source>
</evidence>
<evidence type="ECO:0000259" key="3">
    <source>
        <dbReference type="PROSITE" id="PS50948"/>
    </source>
</evidence>
<keyword evidence="7" id="KW-1185">Reference proteome</keyword>
<accession>A0A1I7RV17</accession>
<dbReference type="WBParaSite" id="BXY_0457800.1">
    <property type="protein sequence ID" value="BXY_0457800.1"/>
    <property type="gene ID" value="BXY_0457800"/>
</dbReference>
<evidence type="ECO:0000313" key="4">
    <source>
        <dbReference type="EMBL" id="CAD5219715.1"/>
    </source>
</evidence>
<gene>
    <name evidence="4" type="ORF">BXYJ_LOCUS5817</name>
</gene>
<dbReference type="Proteomes" id="UP000095284">
    <property type="component" value="Unplaced"/>
</dbReference>
<dbReference type="AlphaFoldDB" id="A0A1I7RV17"/>